<keyword evidence="3" id="KW-0233">DNA recombination</keyword>
<evidence type="ECO:0000313" key="7">
    <source>
        <dbReference type="Proteomes" id="UP000676853"/>
    </source>
</evidence>
<evidence type="ECO:0000256" key="2">
    <source>
        <dbReference type="ARBA" id="ARBA00023125"/>
    </source>
</evidence>
<dbReference type="PANTHER" id="PTHR30349">
    <property type="entry name" value="PHAGE INTEGRASE-RELATED"/>
    <property type="match status" value="1"/>
</dbReference>
<sequence>MAWTQQSKNGTSYRGLYRDRNGKTRSAGTFPSKSVALDAARELEPKAIPTYREWWTIWEPIWPASAGTKRIESGRVNKHTLPQWGDVPLDRITHAKVQAWMSNLSAELSSSSTRTILSVMSTAMQGAITHGYIDSNPCRNIRLAKLPPAPDRYLTHEECDYIRGELPEERHRLLFDILLWTGMRFGEAVALHGTEVRDGVVEVKWAYNRPTRMFKTPKSGKPRSVPIPEKLVIPPAGKNEIPADRYQGGNRPHLGLVTGVLVGHERWRQVWVKATAEIGGARTHDLRHTYASRLVAAGVDMREVQRILGHSSIVQTEHYSQFAPSSFAAARDALNNM</sequence>
<protein>
    <submittedName>
        <fullName evidence="6">Site-specific integrase</fullName>
    </submittedName>
</protein>
<dbReference type="CDD" id="cd00796">
    <property type="entry name" value="INT_Rci_Hp1_C"/>
    <property type="match status" value="1"/>
</dbReference>
<evidence type="ECO:0000313" key="6">
    <source>
        <dbReference type="EMBL" id="MBS4103285.1"/>
    </source>
</evidence>
<gene>
    <name evidence="6" type="ORF">KFZ73_18825</name>
</gene>
<dbReference type="InterPro" id="IPR002104">
    <property type="entry name" value="Integrase_catalytic"/>
</dbReference>
<dbReference type="InterPro" id="IPR010998">
    <property type="entry name" value="Integrase_recombinase_N"/>
</dbReference>
<evidence type="ECO:0000256" key="3">
    <source>
        <dbReference type="ARBA" id="ARBA00023172"/>
    </source>
</evidence>
<keyword evidence="2" id="KW-0238">DNA-binding</keyword>
<dbReference type="Gene3D" id="1.10.150.130">
    <property type="match status" value="1"/>
</dbReference>
<reference evidence="6 7" key="1">
    <citation type="submission" date="2021-04" db="EMBL/GenBank/DDBJ databases">
        <title>Whole genome sequence analysis of a thiophenic sulfur metabolizing bacteria.</title>
        <authorList>
            <person name="Akhtar N."/>
            <person name="Akram J."/>
            <person name="Aslam A."/>
        </authorList>
    </citation>
    <scope>NUCLEOTIDE SEQUENCE [LARGE SCALE GENOMIC DNA]</scope>
    <source>
        <strain evidence="6 7">3OW</strain>
    </source>
</reference>
<evidence type="ECO:0000256" key="4">
    <source>
        <dbReference type="SAM" id="MobiDB-lite"/>
    </source>
</evidence>
<dbReference type="RefSeq" id="WP_212554713.1">
    <property type="nucleotide sequence ID" value="NZ_JAGXOE010000057.1"/>
</dbReference>
<dbReference type="Gene3D" id="1.10.443.10">
    <property type="entry name" value="Intergrase catalytic core"/>
    <property type="match status" value="1"/>
</dbReference>
<evidence type="ECO:0000256" key="1">
    <source>
        <dbReference type="ARBA" id="ARBA00008857"/>
    </source>
</evidence>
<dbReference type="Pfam" id="PF00589">
    <property type="entry name" value="Phage_integrase"/>
    <property type="match status" value="1"/>
</dbReference>
<comment type="similarity">
    <text evidence="1">Belongs to the 'phage' integrase family.</text>
</comment>
<dbReference type="PANTHER" id="PTHR30349:SF64">
    <property type="entry name" value="PROPHAGE INTEGRASE INTD-RELATED"/>
    <property type="match status" value="1"/>
</dbReference>
<dbReference type="Proteomes" id="UP000676853">
    <property type="component" value="Unassembled WGS sequence"/>
</dbReference>
<feature type="region of interest" description="Disordered" evidence="4">
    <location>
        <begin position="1"/>
        <end position="29"/>
    </location>
</feature>
<feature type="domain" description="Tyr recombinase" evidence="5">
    <location>
        <begin position="149"/>
        <end position="332"/>
    </location>
</feature>
<dbReference type="EMBL" id="JAGXOE010000057">
    <property type="protein sequence ID" value="MBS4103285.1"/>
    <property type="molecule type" value="Genomic_DNA"/>
</dbReference>
<proteinExistence type="inferred from homology"/>
<dbReference type="InterPro" id="IPR011010">
    <property type="entry name" value="DNA_brk_join_enz"/>
</dbReference>
<keyword evidence="7" id="KW-1185">Reference proteome</keyword>
<name>A0ABS5NGY8_TSUPA</name>
<dbReference type="SUPFAM" id="SSF56349">
    <property type="entry name" value="DNA breaking-rejoining enzymes"/>
    <property type="match status" value="1"/>
</dbReference>
<feature type="compositionally biased region" description="Polar residues" evidence="4">
    <location>
        <begin position="1"/>
        <end position="12"/>
    </location>
</feature>
<comment type="caution">
    <text evidence="6">The sequence shown here is derived from an EMBL/GenBank/DDBJ whole genome shotgun (WGS) entry which is preliminary data.</text>
</comment>
<accession>A0ABS5NGY8</accession>
<dbReference type="InterPro" id="IPR050090">
    <property type="entry name" value="Tyrosine_recombinase_XerCD"/>
</dbReference>
<dbReference type="InterPro" id="IPR013762">
    <property type="entry name" value="Integrase-like_cat_sf"/>
</dbReference>
<organism evidence="6 7">
    <name type="scientific">Tsukamurella paurometabola</name>
    <name type="common">Corynebacterium paurometabolum</name>
    <dbReference type="NCBI Taxonomy" id="2061"/>
    <lineage>
        <taxon>Bacteria</taxon>
        <taxon>Bacillati</taxon>
        <taxon>Actinomycetota</taxon>
        <taxon>Actinomycetes</taxon>
        <taxon>Mycobacteriales</taxon>
        <taxon>Tsukamurellaceae</taxon>
        <taxon>Tsukamurella</taxon>
    </lineage>
</organism>
<evidence type="ECO:0000259" key="5">
    <source>
        <dbReference type="PROSITE" id="PS51898"/>
    </source>
</evidence>
<dbReference type="PROSITE" id="PS51898">
    <property type="entry name" value="TYR_RECOMBINASE"/>
    <property type="match status" value="1"/>
</dbReference>